<keyword evidence="13" id="KW-1185">Reference proteome</keyword>
<dbReference type="PIRSF" id="PIRSF001604">
    <property type="entry name" value="LigA"/>
    <property type="match status" value="1"/>
</dbReference>
<dbReference type="SMART" id="SM00532">
    <property type="entry name" value="LIGANc"/>
    <property type="match status" value="1"/>
</dbReference>
<dbReference type="Gene3D" id="3.30.470.30">
    <property type="entry name" value="DNA ligase/mRNA capping enzyme"/>
    <property type="match status" value="1"/>
</dbReference>
<evidence type="ECO:0000256" key="4">
    <source>
        <dbReference type="ARBA" id="ARBA00022763"/>
    </source>
</evidence>
<organism evidence="12 13">
    <name type="scientific">Ureaplasma diversum NCTC 246</name>
    <dbReference type="NCBI Taxonomy" id="1188241"/>
    <lineage>
        <taxon>Bacteria</taxon>
        <taxon>Bacillati</taxon>
        <taxon>Mycoplasmatota</taxon>
        <taxon>Mycoplasmoidales</taxon>
        <taxon>Mycoplasmoidaceae</taxon>
        <taxon>Ureaplasma</taxon>
    </lineage>
</organism>
<dbReference type="InterPro" id="IPR004150">
    <property type="entry name" value="NAD_DNA_ligase_OB"/>
</dbReference>
<dbReference type="Gene3D" id="1.10.287.610">
    <property type="entry name" value="Helix hairpin bin"/>
    <property type="match status" value="1"/>
</dbReference>
<dbReference type="Gene3D" id="3.40.50.10190">
    <property type="entry name" value="BRCT domain"/>
    <property type="match status" value="1"/>
</dbReference>
<evidence type="ECO:0000256" key="9">
    <source>
        <dbReference type="ARBA" id="ARBA00034005"/>
    </source>
</evidence>
<comment type="cofactor">
    <cofactor evidence="10">
        <name>Mg(2+)</name>
        <dbReference type="ChEBI" id="CHEBI:18420"/>
    </cofactor>
    <cofactor evidence="10">
        <name>Mn(2+)</name>
        <dbReference type="ChEBI" id="CHEBI:29035"/>
    </cofactor>
</comment>
<dbReference type="CDD" id="cd00114">
    <property type="entry name" value="LIGANc"/>
    <property type="match status" value="1"/>
</dbReference>
<dbReference type="NCBIfam" id="NF005932">
    <property type="entry name" value="PRK07956.1"/>
    <property type="match status" value="1"/>
</dbReference>
<dbReference type="Pfam" id="PF03119">
    <property type="entry name" value="DNA_ligase_ZBD"/>
    <property type="match status" value="1"/>
</dbReference>
<dbReference type="Pfam" id="PF12826">
    <property type="entry name" value="HHH_2"/>
    <property type="match status" value="1"/>
</dbReference>
<dbReference type="Proteomes" id="UP000028537">
    <property type="component" value="Unassembled WGS sequence"/>
</dbReference>
<dbReference type="SUPFAM" id="SSF52113">
    <property type="entry name" value="BRCT domain"/>
    <property type="match status" value="1"/>
</dbReference>
<keyword evidence="1 10" id="KW-0436">Ligase</keyword>
<feature type="binding site" evidence="10">
    <location>
        <position position="429"/>
    </location>
    <ligand>
        <name>Zn(2+)</name>
        <dbReference type="ChEBI" id="CHEBI:29105"/>
    </ligand>
</feature>
<feature type="binding site" evidence="10">
    <location>
        <position position="405"/>
    </location>
    <ligand>
        <name>Zn(2+)</name>
        <dbReference type="ChEBI" id="CHEBI:29105"/>
    </ligand>
</feature>
<proteinExistence type="inferred from homology"/>
<dbReference type="InterPro" id="IPR001679">
    <property type="entry name" value="DNA_ligase"/>
</dbReference>
<dbReference type="InterPro" id="IPR004149">
    <property type="entry name" value="Znf_DNAligase_C4"/>
</dbReference>
<evidence type="ECO:0000256" key="1">
    <source>
        <dbReference type="ARBA" id="ARBA00022598"/>
    </source>
</evidence>
<dbReference type="PANTHER" id="PTHR23389">
    <property type="entry name" value="CHROMOSOME TRANSMISSION FIDELITY FACTOR 18"/>
    <property type="match status" value="1"/>
</dbReference>
<sequence length="670" mass="76320">MSQQILEQIKTLIQQLDQWNYEYYALNNPSVPDHVYDQAMLELIELEKAYPQYKQANSPTVRVGGFVSSKFEKVVHKYPMLSLANAFDLNDLKKFDQDNKAYNLDLKGYILEPKIDGLSISLIYKNSRLYKAITRGDGVQGEDVTLNVKTIKDIPLYIDDKYKDYEIEVRGEVFMAYEDFKELNDSIDETNKKFANPRNAAAGSLRTLDNSVAASRNLKAFCYYLVNAKELNINTQQESLEFLKANKFKVSELIKHCCSIKEVWEQIEQTTQIRDSLSYMIDGMVLKVNNLSIYDEIGFTSKFPKWAIAYKFPANVVSTQLLDIICDVGRTGRISYVAKLKPILLDGSMVEFATLHNADFIALKDIRIGDYVNLYKAGDVIPYVDSVDLSKRNENSKVYIPITKCPSCGSELVKFDDEVDQRCLNERNCKGIVVNKIVYFTSRPCMNIEGLSEANINKFFETNIISDAADLYTLNEQREVVFAYDFKIRNKSFNNLINAIEQSKHNSVERLITALSIRFVGPNLALKLTKHFKSLAALMNASYEELISIDACGIKAANSILQFFSNKYNQELISKLISANVNTKYIDHFNYDDKIVVVEEYKNKTFVITGTFSINRNEIKAILENYYDAKVTNTVSKKTDYLLAGANGGSKLETAKSLGVKIIETEFWNS</sequence>
<evidence type="ECO:0000256" key="8">
    <source>
        <dbReference type="ARBA" id="ARBA00023204"/>
    </source>
</evidence>
<evidence type="ECO:0000259" key="11">
    <source>
        <dbReference type="PROSITE" id="PS50172"/>
    </source>
</evidence>
<dbReference type="GO" id="GO:0006281">
    <property type="term" value="P:DNA repair"/>
    <property type="evidence" value="ECO:0007669"/>
    <property type="project" value="UniProtKB-KW"/>
</dbReference>
<comment type="similarity">
    <text evidence="10">Belongs to the NAD-dependent DNA ligase family. LigA subfamily.</text>
</comment>
<dbReference type="InterPro" id="IPR041663">
    <property type="entry name" value="DisA/LigA_HHH"/>
</dbReference>
<keyword evidence="5 10" id="KW-0862">Zinc</keyword>
<evidence type="ECO:0000256" key="3">
    <source>
        <dbReference type="ARBA" id="ARBA00022723"/>
    </source>
</evidence>
<dbReference type="SUPFAM" id="SSF47781">
    <property type="entry name" value="RuvA domain 2-like"/>
    <property type="match status" value="1"/>
</dbReference>
<evidence type="ECO:0000256" key="5">
    <source>
        <dbReference type="ARBA" id="ARBA00022833"/>
    </source>
</evidence>
<evidence type="ECO:0000256" key="10">
    <source>
        <dbReference type="HAMAP-Rule" id="MF_01588"/>
    </source>
</evidence>
<keyword evidence="6 10" id="KW-0460">Magnesium</keyword>
<dbReference type="OrthoDB" id="9759736at2"/>
<feature type="active site" description="N6-AMP-lysine intermediate" evidence="10">
    <location>
        <position position="114"/>
    </location>
</feature>
<dbReference type="GO" id="GO:0003911">
    <property type="term" value="F:DNA ligase (NAD+) activity"/>
    <property type="evidence" value="ECO:0007669"/>
    <property type="project" value="UniProtKB-UniRule"/>
</dbReference>
<reference evidence="12 13" key="1">
    <citation type="submission" date="2014-02" db="EMBL/GenBank/DDBJ databases">
        <title>Genome sequence of Ureaplasma diversum strain 246.</title>
        <authorList>
            <person name="Sirand-Pugnet P."/>
            <person name="Breton M."/>
            <person name="Dordet-Frisoni E."/>
            <person name="Baranowski E."/>
            <person name="Barre A."/>
            <person name="Couture C."/>
            <person name="Dupuy V."/>
            <person name="Gaurivaud P."/>
            <person name="Jacob D."/>
            <person name="Lemaitre C."/>
            <person name="Manso-Silvan L."/>
            <person name="Nikolski M."/>
            <person name="Nouvel L.-X."/>
            <person name="Poumarat F."/>
            <person name="Tardy F."/>
            <person name="Thebault P."/>
            <person name="Theil S."/>
            <person name="Citti C."/>
            <person name="Thiaucourt F."/>
            <person name="Blanchard A."/>
        </authorList>
    </citation>
    <scope>NUCLEOTIDE SEQUENCE [LARGE SCALE GENOMIC DNA]</scope>
    <source>
        <strain evidence="12 13">NCTC 246</strain>
    </source>
</reference>
<dbReference type="InterPro" id="IPR033136">
    <property type="entry name" value="DNA_ligase_CS"/>
</dbReference>
<feature type="binding site" evidence="10">
    <location>
        <position position="311"/>
    </location>
    <ligand>
        <name>NAD(+)</name>
        <dbReference type="ChEBI" id="CHEBI:57540"/>
    </ligand>
</feature>
<feature type="binding site" evidence="10">
    <location>
        <position position="408"/>
    </location>
    <ligand>
        <name>Zn(2+)</name>
        <dbReference type="ChEBI" id="CHEBI:29105"/>
    </ligand>
</feature>
<keyword evidence="2 10" id="KW-0235">DNA replication</keyword>
<accession>A0A084F142</accession>
<feature type="binding site" evidence="10">
    <location>
        <position position="287"/>
    </location>
    <ligand>
        <name>NAD(+)</name>
        <dbReference type="ChEBI" id="CHEBI:57540"/>
    </ligand>
</feature>
<feature type="binding site" evidence="10">
    <location>
        <position position="423"/>
    </location>
    <ligand>
        <name>Zn(2+)</name>
        <dbReference type="ChEBI" id="CHEBI:29105"/>
    </ligand>
</feature>
<name>A0A084F142_9BACT</name>
<dbReference type="InterPro" id="IPR012340">
    <property type="entry name" value="NA-bd_OB-fold"/>
</dbReference>
<evidence type="ECO:0000313" key="13">
    <source>
        <dbReference type="Proteomes" id="UP000028537"/>
    </source>
</evidence>
<dbReference type="EC" id="6.5.1.2" evidence="10"/>
<dbReference type="Pfam" id="PF03120">
    <property type="entry name" value="OB_DNA_ligase"/>
    <property type="match status" value="1"/>
</dbReference>
<comment type="caution">
    <text evidence="12">The sequence shown here is derived from an EMBL/GenBank/DDBJ whole genome shotgun (WGS) entry which is preliminary data.</text>
</comment>
<dbReference type="CDD" id="cd17748">
    <property type="entry name" value="BRCT_DNA_ligase_like"/>
    <property type="match status" value="1"/>
</dbReference>
<protein>
    <recommendedName>
        <fullName evidence="10">DNA ligase</fullName>
        <ecNumber evidence="10">6.5.1.2</ecNumber>
    </recommendedName>
    <alternativeName>
        <fullName evidence="10">Polydeoxyribonucleotide synthase [NAD(+)]</fullName>
    </alternativeName>
</protein>
<keyword evidence="4 10" id="KW-0227">DNA damage</keyword>
<dbReference type="Gene3D" id="1.10.150.20">
    <property type="entry name" value="5' to 3' exonuclease, C-terminal subdomain"/>
    <property type="match status" value="2"/>
</dbReference>
<dbReference type="InterPro" id="IPR010994">
    <property type="entry name" value="RuvA_2-like"/>
</dbReference>
<dbReference type="PROSITE" id="PS01056">
    <property type="entry name" value="DNA_LIGASE_N2"/>
    <property type="match status" value="1"/>
</dbReference>
<dbReference type="FunFam" id="3.30.470.30:FF:000001">
    <property type="entry name" value="DNA ligase"/>
    <property type="match status" value="1"/>
</dbReference>
<evidence type="ECO:0000256" key="7">
    <source>
        <dbReference type="ARBA" id="ARBA00023027"/>
    </source>
</evidence>
<comment type="function">
    <text evidence="10">DNA ligase that catalyzes the formation of phosphodiester linkages between 5'-phosphoryl and 3'-hydroxyl groups in double-stranded DNA using NAD as a coenzyme and as the energy source for the reaction. It is essential for DNA replication and repair of damaged DNA.</text>
</comment>
<dbReference type="RefSeq" id="WP_038102142.1">
    <property type="nucleotide sequence ID" value="NZ_JFDP01000032.1"/>
</dbReference>
<dbReference type="InterPro" id="IPR036420">
    <property type="entry name" value="BRCT_dom_sf"/>
</dbReference>
<dbReference type="Pfam" id="PF00533">
    <property type="entry name" value="BRCT"/>
    <property type="match status" value="1"/>
</dbReference>
<feature type="binding site" evidence="10">
    <location>
        <begin position="82"/>
        <end position="83"/>
    </location>
    <ligand>
        <name>NAD(+)</name>
        <dbReference type="ChEBI" id="CHEBI:57540"/>
    </ligand>
</feature>
<keyword evidence="10" id="KW-0464">Manganese</keyword>
<evidence type="ECO:0000256" key="6">
    <source>
        <dbReference type="ARBA" id="ARBA00022842"/>
    </source>
</evidence>
<dbReference type="eggNOG" id="COG0272">
    <property type="taxonomic scope" value="Bacteria"/>
</dbReference>
<dbReference type="Gene3D" id="2.40.50.140">
    <property type="entry name" value="Nucleic acid-binding proteins"/>
    <property type="match status" value="1"/>
</dbReference>
<evidence type="ECO:0000256" key="2">
    <source>
        <dbReference type="ARBA" id="ARBA00022705"/>
    </source>
</evidence>
<keyword evidence="8 10" id="KW-0234">DNA repair</keyword>
<dbReference type="AlphaFoldDB" id="A0A084F142"/>
<dbReference type="InterPro" id="IPR013839">
    <property type="entry name" value="DNAligase_adenylation"/>
</dbReference>
<feature type="binding site" evidence="10">
    <location>
        <position position="112"/>
    </location>
    <ligand>
        <name>NAD(+)</name>
        <dbReference type="ChEBI" id="CHEBI:57540"/>
    </ligand>
</feature>
<dbReference type="GO" id="GO:0006260">
    <property type="term" value="P:DNA replication"/>
    <property type="evidence" value="ECO:0007669"/>
    <property type="project" value="UniProtKB-KW"/>
</dbReference>
<comment type="catalytic activity">
    <reaction evidence="9 10">
        <text>NAD(+) + (deoxyribonucleotide)n-3'-hydroxyl + 5'-phospho-(deoxyribonucleotide)m = (deoxyribonucleotide)n+m + AMP + beta-nicotinamide D-nucleotide.</text>
        <dbReference type="EC" id="6.5.1.2"/>
    </reaction>
</comment>
<feature type="binding site" evidence="10">
    <location>
        <begin position="33"/>
        <end position="37"/>
    </location>
    <ligand>
        <name>NAD(+)</name>
        <dbReference type="ChEBI" id="CHEBI:57540"/>
    </ligand>
</feature>
<dbReference type="NCBIfam" id="TIGR00575">
    <property type="entry name" value="dnlj"/>
    <property type="match status" value="1"/>
</dbReference>
<feature type="domain" description="BRCT" evidence="11">
    <location>
        <begin position="596"/>
        <end position="670"/>
    </location>
</feature>
<gene>
    <name evidence="10 12" type="primary">ligA</name>
    <name evidence="12" type="ORF">UDIV_1970</name>
</gene>
<dbReference type="GO" id="GO:0046872">
    <property type="term" value="F:metal ion binding"/>
    <property type="evidence" value="ECO:0007669"/>
    <property type="project" value="UniProtKB-KW"/>
</dbReference>
<dbReference type="SUPFAM" id="SSF50249">
    <property type="entry name" value="Nucleic acid-binding proteins"/>
    <property type="match status" value="1"/>
</dbReference>
<dbReference type="PANTHER" id="PTHR23389:SF9">
    <property type="entry name" value="DNA LIGASE"/>
    <property type="match status" value="1"/>
</dbReference>
<dbReference type="InterPro" id="IPR001357">
    <property type="entry name" value="BRCT_dom"/>
</dbReference>
<feature type="binding site" evidence="10">
    <location>
        <position position="172"/>
    </location>
    <ligand>
        <name>NAD(+)</name>
        <dbReference type="ChEBI" id="CHEBI:57540"/>
    </ligand>
</feature>
<keyword evidence="3 10" id="KW-0479">Metal-binding</keyword>
<feature type="binding site" evidence="10">
    <location>
        <position position="135"/>
    </location>
    <ligand>
        <name>NAD(+)</name>
        <dbReference type="ChEBI" id="CHEBI:57540"/>
    </ligand>
</feature>
<evidence type="ECO:0000313" key="12">
    <source>
        <dbReference type="EMBL" id="KEZ23934.1"/>
    </source>
</evidence>
<dbReference type="EMBL" id="JFDP01000032">
    <property type="protein sequence ID" value="KEZ23934.1"/>
    <property type="molecule type" value="Genomic_DNA"/>
</dbReference>
<dbReference type="Pfam" id="PF01653">
    <property type="entry name" value="DNA_ligase_aden"/>
    <property type="match status" value="1"/>
</dbReference>
<dbReference type="HAMAP" id="MF_01588">
    <property type="entry name" value="DNA_ligase_A"/>
    <property type="match status" value="1"/>
</dbReference>
<dbReference type="SUPFAM" id="SSF56091">
    <property type="entry name" value="DNA ligase/mRNA capping enzyme, catalytic domain"/>
    <property type="match status" value="1"/>
</dbReference>
<dbReference type="GO" id="GO:0005829">
    <property type="term" value="C:cytosol"/>
    <property type="evidence" value="ECO:0007669"/>
    <property type="project" value="TreeGrafter"/>
</dbReference>
<dbReference type="Gene3D" id="6.20.10.30">
    <property type="match status" value="1"/>
</dbReference>
<dbReference type="InterPro" id="IPR013840">
    <property type="entry name" value="DNAligase_N"/>
</dbReference>
<keyword evidence="7 10" id="KW-0520">NAD</keyword>
<dbReference type="PROSITE" id="PS50172">
    <property type="entry name" value="BRCT"/>
    <property type="match status" value="1"/>
</dbReference>